<dbReference type="Proteomes" id="UP000266861">
    <property type="component" value="Unassembled WGS sequence"/>
</dbReference>
<dbReference type="AlphaFoldDB" id="A0A397IJ15"/>
<keyword evidence="2" id="KW-1185">Reference proteome</keyword>
<protein>
    <submittedName>
        <fullName evidence="1">Uncharacterized protein</fullName>
    </submittedName>
</protein>
<gene>
    <name evidence="1" type="ORF">Glove_235g9</name>
</gene>
<reference evidence="1 2" key="1">
    <citation type="submission" date="2018-08" db="EMBL/GenBank/DDBJ databases">
        <title>Genome and evolution of the arbuscular mycorrhizal fungus Diversispora epigaea (formerly Glomus versiforme) and its bacterial endosymbionts.</title>
        <authorList>
            <person name="Sun X."/>
            <person name="Fei Z."/>
            <person name="Harrison M."/>
        </authorList>
    </citation>
    <scope>NUCLEOTIDE SEQUENCE [LARGE SCALE GENOMIC DNA]</scope>
    <source>
        <strain evidence="1 2">IT104</strain>
    </source>
</reference>
<dbReference type="EMBL" id="PQFF01000217">
    <property type="protein sequence ID" value="RHZ73023.1"/>
    <property type="molecule type" value="Genomic_DNA"/>
</dbReference>
<evidence type="ECO:0000313" key="2">
    <source>
        <dbReference type="Proteomes" id="UP000266861"/>
    </source>
</evidence>
<organism evidence="1 2">
    <name type="scientific">Diversispora epigaea</name>
    <dbReference type="NCBI Taxonomy" id="1348612"/>
    <lineage>
        <taxon>Eukaryota</taxon>
        <taxon>Fungi</taxon>
        <taxon>Fungi incertae sedis</taxon>
        <taxon>Mucoromycota</taxon>
        <taxon>Glomeromycotina</taxon>
        <taxon>Glomeromycetes</taxon>
        <taxon>Diversisporales</taxon>
        <taxon>Diversisporaceae</taxon>
        <taxon>Diversispora</taxon>
    </lineage>
</organism>
<dbReference type="OrthoDB" id="2431908at2759"/>
<sequence length="112" mass="13384">MTLVIENNLSNKARNVIIKFFNKYSDLPQLSPLPKNIETGQKFMNKINILQLSYSKYCIFIYNGQEYFIHYCLIKNCIKNLLSNSEILKYFIFKYENSKEKKSYGEQNSENW</sequence>
<evidence type="ECO:0000313" key="1">
    <source>
        <dbReference type="EMBL" id="RHZ73023.1"/>
    </source>
</evidence>
<proteinExistence type="predicted"/>
<name>A0A397IJ15_9GLOM</name>
<accession>A0A397IJ15</accession>
<comment type="caution">
    <text evidence="1">The sequence shown here is derived from an EMBL/GenBank/DDBJ whole genome shotgun (WGS) entry which is preliminary data.</text>
</comment>